<name>A0A382I6Z2_9ZZZZ</name>
<organism evidence="1">
    <name type="scientific">marine metagenome</name>
    <dbReference type="NCBI Taxonomy" id="408172"/>
    <lineage>
        <taxon>unclassified sequences</taxon>
        <taxon>metagenomes</taxon>
        <taxon>ecological metagenomes</taxon>
    </lineage>
</organism>
<accession>A0A382I6Z2</accession>
<sequence length="94" mass="10700">MFDSNVGGADQLTLLNTLRANMIQTNIIKAKLRNGVGIVRTLNHFLYWQNIGYVNPYTGFHSVSYRNTELLSIRQRTVESKTLTLSLRAGEKRT</sequence>
<dbReference type="EMBL" id="UINC01065437">
    <property type="protein sequence ID" value="SVB95102.1"/>
    <property type="molecule type" value="Genomic_DNA"/>
</dbReference>
<dbReference type="AlphaFoldDB" id="A0A382I6Z2"/>
<gene>
    <name evidence="1" type="ORF">METZ01_LOCUS247956</name>
</gene>
<reference evidence="1" key="1">
    <citation type="submission" date="2018-05" db="EMBL/GenBank/DDBJ databases">
        <authorList>
            <person name="Lanie J.A."/>
            <person name="Ng W.-L."/>
            <person name="Kazmierczak K.M."/>
            <person name="Andrzejewski T.M."/>
            <person name="Davidsen T.M."/>
            <person name="Wayne K.J."/>
            <person name="Tettelin H."/>
            <person name="Glass J.I."/>
            <person name="Rusch D."/>
            <person name="Podicherti R."/>
            <person name="Tsui H.-C.T."/>
            <person name="Winkler M.E."/>
        </authorList>
    </citation>
    <scope>NUCLEOTIDE SEQUENCE</scope>
</reference>
<proteinExistence type="predicted"/>
<evidence type="ECO:0000313" key="1">
    <source>
        <dbReference type="EMBL" id="SVB95102.1"/>
    </source>
</evidence>
<protein>
    <submittedName>
        <fullName evidence="1">Uncharacterized protein</fullName>
    </submittedName>
</protein>